<feature type="repeat" description="Solcar" evidence="9">
    <location>
        <begin position="187"/>
        <end position="312"/>
    </location>
</feature>
<evidence type="ECO:0000313" key="13">
    <source>
        <dbReference type="EMBL" id="ODV93321.1"/>
    </source>
</evidence>
<evidence type="ECO:0000256" key="9">
    <source>
        <dbReference type="PROSITE-ProRule" id="PRU00282"/>
    </source>
</evidence>
<keyword evidence="6 12" id="KW-1133">Transmembrane helix</keyword>
<dbReference type="Proteomes" id="UP000094236">
    <property type="component" value="Unassembled WGS sequence"/>
</dbReference>
<comment type="similarity">
    <text evidence="10">Belongs to the mitochondrial carrier (TC 2.A.29) family.</text>
</comment>
<sequence length="459" mass="52042">MASGGKNQDNVIIDERLTGPLQGNGNENMSSNFFKNLDENPYIVSENNIKSSDNSGGLVIKRKERAVVIDDGTPIAFEDKRIDKQSLEYVVRSGVAGGIAGCAAKTLIAPLDRVKILFQTSNPDFKEFSGSFKGLYRAMKKIYKTDGIIGLYQGHSATLLRIFPYAAIKFVVYEQIRTILIPNDNYETGGRRLLAGSLAGIASVFCTYPLDLVRVRLAFQTDRYKTSSSNHLFQLIKTIYNENPKWTTIDNVNLKNENMITRFLINRERKGLSNWKIFQAFNNFYRGFAPTILGMIPYAGVSFYTHDLIHDIFRSEYLAAYTVKQMDRYQRLRKKRKSLLRHDNDNDDQNNDDDNDHEKSSHDHRIPLKSWAQLIAGGVAGMFSQTAAYPFEVIRRRMQVGGVVNSGQFYGMGKTCSIIFKERGFKGFYVGLSIGFIKVVPMFACSFYVYERAKSYLGI</sequence>
<feature type="repeat" description="Solcar" evidence="9">
    <location>
        <begin position="368"/>
        <end position="456"/>
    </location>
</feature>
<evidence type="ECO:0000256" key="6">
    <source>
        <dbReference type="ARBA" id="ARBA00022989"/>
    </source>
</evidence>
<keyword evidence="2 10" id="KW-0813">Transport</keyword>
<keyword evidence="5" id="KW-0999">Mitochondrion inner membrane</keyword>
<evidence type="ECO:0000256" key="10">
    <source>
        <dbReference type="RuleBase" id="RU000488"/>
    </source>
</evidence>
<evidence type="ECO:0000256" key="5">
    <source>
        <dbReference type="ARBA" id="ARBA00022792"/>
    </source>
</evidence>
<evidence type="ECO:0008006" key="15">
    <source>
        <dbReference type="Google" id="ProtNLM"/>
    </source>
</evidence>
<dbReference type="InterPro" id="IPR018108">
    <property type="entry name" value="MCP_transmembrane"/>
</dbReference>
<dbReference type="InterPro" id="IPR023395">
    <property type="entry name" value="MCP_dom_sf"/>
</dbReference>
<evidence type="ECO:0000256" key="11">
    <source>
        <dbReference type="SAM" id="MobiDB-lite"/>
    </source>
</evidence>
<keyword evidence="4" id="KW-0677">Repeat</keyword>
<keyword evidence="3 9" id="KW-0812">Transmembrane</keyword>
<dbReference type="Pfam" id="PF00153">
    <property type="entry name" value="Mito_carr"/>
    <property type="match status" value="3"/>
</dbReference>
<feature type="region of interest" description="Disordered" evidence="11">
    <location>
        <begin position="338"/>
        <end position="364"/>
    </location>
</feature>
<gene>
    <name evidence="13" type="ORF">PACTADRAFT_5108</name>
</gene>
<evidence type="ECO:0000256" key="3">
    <source>
        <dbReference type="ARBA" id="ARBA00022692"/>
    </source>
</evidence>
<keyword evidence="14" id="KW-1185">Reference proteome</keyword>
<name>A0A1E4TNK4_PACTA</name>
<dbReference type="GO" id="GO:0015228">
    <property type="term" value="F:coenzyme A transmembrane transporter activity"/>
    <property type="evidence" value="ECO:0007669"/>
    <property type="project" value="EnsemblFungi"/>
</dbReference>
<dbReference type="AlphaFoldDB" id="A0A1E4TNK4"/>
<feature type="repeat" description="Solcar" evidence="9">
    <location>
        <begin position="88"/>
        <end position="179"/>
    </location>
</feature>
<protein>
    <recommendedName>
        <fullName evidence="15">Mitochondrial carrier protein LEU5</fullName>
    </recommendedName>
</protein>
<dbReference type="EMBL" id="KV454018">
    <property type="protein sequence ID" value="ODV93321.1"/>
    <property type="molecule type" value="Genomic_DNA"/>
</dbReference>
<dbReference type="GO" id="GO:0005743">
    <property type="term" value="C:mitochondrial inner membrane"/>
    <property type="evidence" value="ECO:0007669"/>
    <property type="project" value="UniProtKB-SubCell"/>
</dbReference>
<dbReference type="PANTHER" id="PTHR24089">
    <property type="entry name" value="SOLUTE CARRIER FAMILY 25"/>
    <property type="match status" value="1"/>
</dbReference>
<keyword evidence="8 9" id="KW-0472">Membrane</keyword>
<keyword evidence="7" id="KW-0496">Mitochondrion</keyword>
<accession>A0A1E4TNK4</accession>
<dbReference type="STRING" id="669874.A0A1E4TNK4"/>
<feature type="region of interest" description="Disordered" evidence="11">
    <location>
        <begin position="1"/>
        <end position="25"/>
    </location>
</feature>
<comment type="subcellular location">
    <subcellularLocation>
        <location evidence="1">Mitochondrion inner membrane</location>
        <topology evidence="1">Multi-pass membrane protein</topology>
    </subcellularLocation>
</comment>
<evidence type="ECO:0000313" key="14">
    <source>
        <dbReference type="Proteomes" id="UP000094236"/>
    </source>
</evidence>
<feature type="transmembrane region" description="Helical" evidence="12">
    <location>
        <begin position="428"/>
        <end position="450"/>
    </location>
</feature>
<evidence type="ECO:0000256" key="1">
    <source>
        <dbReference type="ARBA" id="ARBA00004448"/>
    </source>
</evidence>
<evidence type="ECO:0000256" key="2">
    <source>
        <dbReference type="ARBA" id="ARBA00022448"/>
    </source>
</evidence>
<evidence type="ECO:0000256" key="7">
    <source>
        <dbReference type="ARBA" id="ARBA00023128"/>
    </source>
</evidence>
<feature type="compositionally biased region" description="Polar residues" evidence="11">
    <location>
        <begin position="1"/>
        <end position="10"/>
    </location>
</feature>
<dbReference type="Gene3D" id="1.50.40.10">
    <property type="entry name" value="Mitochondrial carrier domain"/>
    <property type="match status" value="1"/>
</dbReference>
<dbReference type="PROSITE" id="PS50920">
    <property type="entry name" value="SOLCAR"/>
    <property type="match status" value="3"/>
</dbReference>
<reference evidence="14" key="1">
    <citation type="submission" date="2016-05" db="EMBL/GenBank/DDBJ databases">
        <title>Comparative genomics of biotechnologically important yeasts.</title>
        <authorList>
            <consortium name="DOE Joint Genome Institute"/>
            <person name="Riley R."/>
            <person name="Haridas S."/>
            <person name="Wolfe K.H."/>
            <person name="Lopes M.R."/>
            <person name="Hittinger C.T."/>
            <person name="Goker M."/>
            <person name="Salamov A."/>
            <person name="Wisecaver J."/>
            <person name="Long T.M."/>
            <person name="Aerts A.L."/>
            <person name="Barry K."/>
            <person name="Choi C."/>
            <person name="Clum A."/>
            <person name="Coughlan A.Y."/>
            <person name="Deshpande S."/>
            <person name="Douglass A.P."/>
            <person name="Hanson S.J."/>
            <person name="Klenk H.-P."/>
            <person name="Labutti K."/>
            <person name="Lapidus A."/>
            <person name="Lindquist E."/>
            <person name="Lipzen A."/>
            <person name="Meier-Kolthoff J.P."/>
            <person name="Ohm R.A."/>
            <person name="Otillar R.P."/>
            <person name="Pangilinan J."/>
            <person name="Peng Y."/>
            <person name="Rokas A."/>
            <person name="Rosa C.A."/>
            <person name="Scheuner C."/>
            <person name="Sibirny A.A."/>
            <person name="Slot J.C."/>
            <person name="Stielow J.B."/>
            <person name="Sun H."/>
            <person name="Kurtzman C.P."/>
            <person name="Blackwell M."/>
            <person name="Grigoriev I.V."/>
            <person name="Jeffries T.W."/>
        </authorList>
    </citation>
    <scope>NUCLEOTIDE SEQUENCE [LARGE SCALE GENOMIC DNA]</scope>
    <source>
        <strain evidence="14">NRRL Y-2460</strain>
    </source>
</reference>
<feature type="compositionally biased region" description="Acidic residues" evidence="11">
    <location>
        <begin position="345"/>
        <end position="355"/>
    </location>
</feature>
<organism evidence="13 14">
    <name type="scientific">Pachysolen tannophilus NRRL Y-2460</name>
    <dbReference type="NCBI Taxonomy" id="669874"/>
    <lineage>
        <taxon>Eukaryota</taxon>
        <taxon>Fungi</taxon>
        <taxon>Dikarya</taxon>
        <taxon>Ascomycota</taxon>
        <taxon>Saccharomycotina</taxon>
        <taxon>Pichiomycetes</taxon>
        <taxon>Pachysolenaceae</taxon>
        <taxon>Pachysolen</taxon>
    </lineage>
</organism>
<evidence type="ECO:0000256" key="12">
    <source>
        <dbReference type="SAM" id="Phobius"/>
    </source>
</evidence>
<evidence type="ECO:0000256" key="8">
    <source>
        <dbReference type="ARBA" id="ARBA00023136"/>
    </source>
</evidence>
<dbReference type="SUPFAM" id="SSF103506">
    <property type="entry name" value="Mitochondrial carrier"/>
    <property type="match status" value="1"/>
</dbReference>
<dbReference type="OrthoDB" id="270584at2759"/>
<dbReference type="InterPro" id="IPR002067">
    <property type="entry name" value="MCP"/>
</dbReference>
<dbReference type="PRINTS" id="PR00926">
    <property type="entry name" value="MITOCARRIER"/>
</dbReference>
<proteinExistence type="inferred from homology"/>
<evidence type="ECO:0000256" key="4">
    <source>
        <dbReference type="ARBA" id="ARBA00022737"/>
    </source>
</evidence>